<evidence type="ECO:0000256" key="1">
    <source>
        <dbReference type="ARBA" id="ARBA00000085"/>
    </source>
</evidence>
<evidence type="ECO:0000256" key="9">
    <source>
        <dbReference type="SAM" id="Phobius"/>
    </source>
</evidence>
<dbReference type="Pfam" id="PF07730">
    <property type="entry name" value="HisKA_3"/>
    <property type="match status" value="1"/>
</dbReference>
<feature type="transmembrane region" description="Helical" evidence="9">
    <location>
        <begin position="64"/>
        <end position="93"/>
    </location>
</feature>
<evidence type="ECO:0000313" key="11">
    <source>
        <dbReference type="EMBL" id="GGO48374.1"/>
    </source>
</evidence>
<name>A0ABQ2M839_9MICC</name>
<sequence>MSQRYGYEIWSGLAMLVVAIAVASPVLLGAVEPSIDRTLWTSLFVVFLLNLGAAVSGMARRVDLIGFCAAVVFSWVLVLTAPGMGLLNVLLVLTAAISAYLVPVWGGFALVGINTVVLAVDAVQETAPSGDGALPDAALMEVGLFLGFYLMIQVATLLSTVTLIREQRQRRELARAHVDLRAASAVLAVNARAAERLRISRDLHDTIGHQLTVLALELEAARHRTPGPEREHVERAGSVARELLADLRATVEQLRTEPTDLARALEEVVADLPGLHVELDVEPEISLDEARTEALVRAVQEITTNTLRHADATRLWITVGLDGRDGRLCGDVVLAAEDDGCGPRDAGAGGNGLRGIAERFELLGGTAEFGTAAPRIARTVSTGSTARGRDPVGQGFRVVARVPSA</sequence>
<keyword evidence="12" id="KW-1185">Reference proteome</keyword>
<feature type="transmembrane region" description="Helical" evidence="9">
    <location>
        <begin position="142"/>
        <end position="164"/>
    </location>
</feature>
<feature type="domain" description="Signal transduction histidine kinase subgroup 3 dimerisation and phosphoacceptor" evidence="10">
    <location>
        <begin position="195"/>
        <end position="257"/>
    </location>
</feature>
<gene>
    <name evidence="11" type="ORF">GCM10010977_27780</name>
</gene>
<comment type="catalytic activity">
    <reaction evidence="1">
        <text>ATP + protein L-histidine = ADP + protein N-phospho-L-histidine.</text>
        <dbReference type="EC" id="2.7.13.3"/>
    </reaction>
</comment>
<evidence type="ECO:0000313" key="12">
    <source>
        <dbReference type="Proteomes" id="UP000642509"/>
    </source>
</evidence>
<feature type="transmembrane region" description="Helical" evidence="9">
    <location>
        <begin position="12"/>
        <end position="31"/>
    </location>
</feature>
<keyword evidence="8" id="KW-0902">Two-component regulatory system</keyword>
<keyword evidence="9" id="KW-0472">Membrane</keyword>
<dbReference type="RefSeq" id="WP_229672717.1">
    <property type="nucleotide sequence ID" value="NZ_BAAAOU010000008.1"/>
</dbReference>
<evidence type="ECO:0000256" key="6">
    <source>
        <dbReference type="ARBA" id="ARBA00022777"/>
    </source>
</evidence>
<accession>A0ABQ2M839</accession>
<dbReference type="CDD" id="cd16917">
    <property type="entry name" value="HATPase_UhpB-NarQ-NarX-like"/>
    <property type="match status" value="1"/>
</dbReference>
<keyword evidence="9" id="KW-1133">Transmembrane helix</keyword>
<keyword evidence="9" id="KW-0812">Transmembrane</keyword>
<dbReference type="GO" id="GO:0016301">
    <property type="term" value="F:kinase activity"/>
    <property type="evidence" value="ECO:0007669"/>
    <property type="project" value="UniProtKB-KW"/>
</dbReference>
<keyword evidence="5" id="KW-0547">Nucleotide-binding</keyword>
<dbReference type="InterPro" id="IPR011712">
    <property type="entry name" value="Sig_transdc_His_kin_sub3_dim/P"/>
</dbReference>
<dbReference type="EMBL" id="BMLQ01000009">
    <property type="protein sequence ID" value="GGO48374.1"/>
    <property type="molecule type" value="Genomic_DNA"/>
</dbReference>
<dbReference type="SUPFAM" id="SSF55874">
    <property type="entry name" value="ATPase domain of HSP90 chaperone/DNA topoisomerase II/histidine kinase"/>
    <property type="match status" value="1"/>
</dbReference>
<dbReference type="PANTHER" id="PTHR24421:SF10">
    <property type="entry name" value="NITRATE_NITRITE SENSOR PROTEIN NARQ"/>
    <property type="match status" value="1"/>
</dbReference>
<dbReference type="Gene3D" id="3.30.565.10">
    <property type="entry name" value="Histidine kinase-like ATPase, C-terminal domain"/>
    <property type="match status" value="1"/>
</dbReference>
<evidence type="ECO:0000256" key="8">
    <source>
        <dbReference type="ARBA" id="ARBA00023012"/>
    </source>
</evidence>
<keyword evidence="4" id="KW-0808">Transferase</keyword>
<reference evidence="12" key="1">
    <citation type="journal article" date="2019" name="Int. J. Syst. Evol. Microbiol.">
        <title>The Global Catalogue of Microorganisms (GCM) 10K type strain sequencing project: providing services to taxonomists for standard genome sequencing and annotation.</title>
        <authorList>
            <consortium name="The Broad Institute Genomics Platform"/>
            <consortium name="The Broad Institute Genome Sequencing Center for Infectious Disease"/>
            <person name="Wu L."/>
            <person name="Ma J."/>
        </authorList>
    </citation>
    <scope>NUCLEOTIDE SEQUENCE [LARGE SCALE GENOMIC DNA]</scope>
    <source>
        <strain evidence="12">CGMCC 1.7064</strain>
    </source>
</reference>
<protein>
    <recommendedName>
        <fullName evidence="2">histidine kinase</fullName>
        <ecNumber evidence="2">2.7.13.3</ecNumber>
    </recommendedName>
</protein>
<feature type="transmembrane region" description="Helical" evidence="9">
    <location>
        <begin position="100"/>
        <end position="122"/>
    </location>
</feature>
<dbReference type="EC" id="2.7.13.3" evidence="2"/>
<keyword evidence="7" id="KW-0067">ATP-binding</keyword>
<organism evidence="11 12">
    <name type="scientific">Citricoccus zhacaiensis</name>
    <dbReference type="NCBI Taxonomy" id="489142"/>
    <lineage>
        <taxon>Bacteria</taxon>
        <taxon>Bacillati</taxon>
        <taxon>Actinomycetota</taxon>
        <taxon>Actinomycetes</taxon>
        <taxon>Micrococcales</taxon>
        <taxon>Micrococcaceae</taxon>
        <taxon>Citricoccus</taxon>
    </lineage>
</organism>
<dbReference type="Gene3D" id="1.20.5.1930">
    <property type="match status" value="1"/>
</dbReference>
<proteinExistence type="predicted"/>
<dbReference type="InterPro" id="IPR036890">
    <property type="entry name" value="HATPase_C_sf"/>
</dbReference>
<evidence type="ECO:0000256" key="3">
    <source>
        <dbReference type="ARBA" id="ARBA00022553"/>
    </source>
</evidence>
<feature type="transmembrane region" description="Helical" evidence="9">
    <location>
        <begin position="38"/>
        <end position="58"/>
    </location>
</feature>
<dbReference type="Proteomes" id="UP000642509">
    <property type="component" value="Unassembled WGS sequence"/>
</dbReference>
<dbReference type="InterPro" id="IPR050482">
    <property type="entry name" value="Sensor_HK_TwoCompSys"/>
</dbReference>
<evidence type="ECO:0000256" key="2">
    <source>
        <dbReference type="ARBA" id="ARBA00012438"/>
    </source>
</evidence>
<evidence type="ECO:0000259" key="10">
    <source>
        <dbReference type="Pfam" id="PF07730"/>
    </source>
</evidence>
<dbReference type="PANTHER" id="PTHR24421">
    <property type="entry name" value="NITRATE/NITRITE SENSOR PROTEIN NARX-RELATED"/>
    <property type="match status" value="1"/>
</dbReference>
<keyword evidence="6 11" id="KW-0418">Kinase</keyword>
<keyword evidence="3" id="KW-0597">Phosphoprotein</keyword>
<evidence type="ECO:0000256" key="5">
    <source>
        <dbReference type="ARBA" id="ARBA00022741"/>
    </source>
</evidence>
<comment type="caution">
    <text evidence="11">The sequence shown here is derived from an EMBL/GenBank/DDBJ whole genome shotgun (WGS) entry which is preliminary data.</text>
</comment>
<evidence type="ECO:0000256" key="4">
    <source>
        <dbReference type="ARBA" id="ARBA00022679"/>
    </source>
</evidence>
<evidence type="ECO:0000256" key="7">
    <source>
        <dbReference type="ARBA" id="ARBA00022840"/>
    </source>
</evidence>